<sequence>MTSERSIEIISPHGHHRSPPERGYRHERPSTKDAQILVKQPSGGSMDVQNFDLHEDDVKEGTPSLITLQLKTANPDFARRGSLITITLRRPCGIVTVGTHAGCHGEVSTAVR</sequence>
<evidence type="ECO:0000313" key="4">
    <source>
        <dbReference type="Proteomes" id="UP000006727"/>
    </source>
</evidence>
<dbReference type="AlphaFoldDB" id="A9TWB5"/>
<evidence type="ECO:0000313" key="3">
    <source>
        <dbReference type="EnsemblPlants" id="PAC:32906568.CDS.1"/>
    </source>
</evidence>
<accession>A9TWB5</accession>
<feature type="compositionally biased region" description="Basic and acidic residues" evidence="1">
    <location>
        <begin position="18"/>
        <end position="31"/>
    </location>
</feature>
<reference evidence="2 4" key="2">
    <citation type="journal article" date="2018" name="Plant J.">
        <title>The Physcomitrella patens chromosome-scale assembly reveals moss genome structure and evolution.</title>
        <authorList>
            <person name="Lang D."/>
            <person name="Ullrich K.K."/>
            <person name="Murat F."/>
            <person name="Fuchs J."/>
            <person name="Jenkins J."/>
            <person name="Haas F.B."/>
            <person name="Piednoel M."/>
            <person name="Gundlach H."/>
            <person name="Van Bel M."/>
            <person name="Meyberg R."/>
            <person name="Vives C."/>
            <person name="Morata J."/>
            <person name="Symeonidi A."/>
            <person name="Hiss M."/>
            <person name="Muchero W."/>
            <person name="Kamisugi Y."/>
            <person name="Saleh O."/>
            <person name="Blanc G."/>
            <person name="Decker E.L."/>
            <person name="van Gessel N."/>
            <person name="Grimwood J."/>
            <person name="Hayes R.D."/>
            <person name="Graham S.W."/>
            <person name="Gunter L.E."/>
            <person name="McDaniel S.F."/>
            <person name="Hoernstein S.N.W."/>
            <person name="Larsson A."/>
            <person name="Li F.W."/>
            <person name="Perroud P.F."/>
            <person name="Phillips J."/>
            <person name="Ranjan P."/>
            <person name="Rokshar D.S."/>
            <person name="Rothfels C.J."/>
            <person name="Schneider L."/>
            <person name="Shu S."/>
            <person name="Stevenson D.W."/>
            <person name="Thummler F."/>
            <person name="Tillich M."/>
            <person name="Villarreal Aguilar J.C."/>
            <person name="Widiez T."/>
            <person name="Wong G.K."/>
            <person name="Wymore A."/>
            <person name="Zhang Y."/>
            <person name="Zimmer A.D."/>
            <person name="Quatrano R.S."/>
            <person name="Mayer K.F.X."/>
            <person name="Goodstein D."/>
            <person name="Casacuberta J.M."/>
            <person name="Vandepoele K."/>
            <person name="Reski R."/>
            <person name="Cuming A.C."/>
            <person name="Tuskan G.A."/>
            <person name="Maumus F."/>
            <person name="Salse J."/>
            <person name="Schmutz J."/>
            <person name="Rensing S.A."/>
        </authorList>
    </citation>
    <scope>NUCLEOTIDE SEQUENCE [LARGE SCALE GENOMIC DNA]</scope>
    <source>
        <strain evidence="3 4">cv. Gransden 2004</strain>
    </source>
</reference>
<evidence type="ECO:0000256" key="1">
    <source>
        <dbReference type="SAM" id="MobiDB-lite"/>
    </source>
</evidence>
<dbReference type="HOGENOM" id="CLU_2150166_0_0_1"/>
<reference evidence="3" key="3">
    <citation type="submission" date="2020-12" db="UniProtKB">
        <authorList>
            <consortium name="EnsemblPlants"/>
        </authorList>
    </citation>
    <scope>IDENTIFICATION</scope>
</reference>
<dbReference type="Proteomes" id="UP000006727">
    <property type="component" value="Chromosome 17"/>
</dbReference>
<dbReference type="InParanoid" id="A9TWB5"/>
<gene>
    <name evidence="2" type="ORF">PHYPA_021554</name>
</gene>
<organism evidence="2">
    <name type="scientific">Physcomitrium patens</name>
    <name type="common">Spreading-leaved earth moss</name>
    <name type="synonym">Physcomitrella patens</name>
    <dbReference type="NCBI Taxonomy" id="3218"/>
    <lineage>
        <taxon>Eukaryota</taxon>
        <taxon>Viridiplantae</taxon>
        <taxon>Streptophyta</taxon>
        <taxon>Embryophyta</taxon>
        <taxon>Bryophyta</taxon>
        <taxon>Bryophytina</taxon>
        <taxon>Bryopsida</taxon>
        <taxon>Funariidae</taxon>
        <taxon>Funariales</taxon>
        <taxon>Funariaceae</taxon>
        <taxon>Physcomitrium</taxon>
    </lineage>
</organism>
<feature type="region of interest" description="Disordered" evidence="1">
    <location>
        <begin position="1"/>
        <end position="33"/>
    </location>
</feature>
<dbReference type="Gramene" id="Pp3c17_1840V3.1">
    <property type="protein sequence ID" value="PAC:32906568.CDS.1"/>
    <property type="gene ID" value="Pp3c17_1840"/>
</dbReference>
<reference evidence="2 4" key="1">
    <citation type="journal article" date="2008" name="Science">
        <title>The Physcomitrella genome reveals evolutionary insights into the conquest of land by plants.</title>
        <authorList>
            <person name="Rensing S."/>
            <person name="Lang D."/>
            <person name="Zimmer A."/>
            <person name="Terry A."/>
            <person name="Salamov A."/>
            <person name="Shapiro H."/>
            <person name="Nishiyama T."/>
            <person name="Perroud P.-F."/>
            <person name="Lindquist E."/>
            <person name="Kamisugi Y."/>
            <person name="Tanahashi T."/>
            <person name="Sakakibara K."/>
            <person name="Fujita T."/>
            <person name="Oishi K."/>
            <person name="Shin-I T."/>
            <person name="Kuroki Y."/>
            <person name="Toyoda A."/>
            <person name="Suzuki Y."/>
            <person name="Hashimoto A."/>
            <person name="Yamaguchi K."/>
            <person name="Sugano A."/>
            <person name="Kohara Y."/>
            <person name="Fujiyama A."/>
            <person name="Anterola A."/>
            <person name="Aoki S."/>
            <person name="Ashton N."/>
            <person name="Barbazuk W.B."/>
            <person name="Barker E."/>
            <person name="Bennetzen J."/>
            <person name="Bezanilla M."/>
            <person name="Blankenship R."/>
            <person name="Cho S.H."/>
            <person name="Dutcher S."/>
            <person name="Estelle M."/>
            <person name="Fawcett J.A."/>
            <person name="Gundlach H."/>
            <person name="Hanada K."/>
            <person name="Heyl A."/>
            <person name="Hicks K.A."/>
            <person name="Hugh J."/>
            <person name="Lohr M."/>
            <person name="Mayer K."/>
            <person name="Melkozernov A."/>
            <person name="Murata T."/>
            <person name="Nelson D."/>
            <person name="Pils B."/>
            <person name="Prigge M."/>
            <person name="Reiss B."/>
            <person name="Renner T."/>
            <person name="Rombauts S."/>
            <person name="Rushton P."/>
            <person name="Sanderfoot A."/>
            <person name="Schween G."/>
            <person name="Shiu S.-H."/>
            <person name="Stueber K."/>
            <person name="Theodoulou F.L."/>
            <person name="Tu H."/>
            <person name="Van de Peer Y."/>
            <person name="Verrier P.J."/>
            <person name="Waters E."/>
            <person name="Wood A."/>
            <person name="Yang L."/>
            <person name="Cove D."/>
            <person name="Cuming A."/>
            <person name="Hasebe M."/>
            <person name="Lucas S."/>
            <person name="Mishler D.B."/>
            <person name="Reski R."/>
            <person name="Grigoriev I."/>
            <person name="Quatrano R.S."/>
            <person name="Boore J.L."/>
        </authorList>
    </citation>
    <scope>NUCLEOTIDE SEQUENCE [LARGE SCALE GENOMIC DNA]</scope>
    <source>
        <strain evidence="3 4">cv. Gransden 2004</strain>
    </source>
</reference>
<name>A9TWB5_PHYPA</name>
<protein>
    <submittedName>
        <fullName evidence="2 3">Uncharacterized protein</fullName>
    </submittedName>
</protein>
<evidence type="ECO:0000313" key="2">
    <source>
        <dbReference type="EMBL" id="PNR35704.1"/>
    </source>
</evidence>
<dbReference type="EMBL" id="ABEU02000017">
    <property type="protein sequence ID" value="PNR35704.1"/>
    <property type="molecule type" value="Genomic_DNA"/>
</dbReference>
<dbReference type="EnsemblPlants" id="Pp3c17_1840V3.1">
    <property type="protein sequence ID" value="PAC:32906568.CDS.1"/>
    <property type="gene ID" value="Pp3c17_1840"/>
</dbReference>
<keyword evidence="4" id="KW-1185">Reference proteome</keyword>
<dbReference type="PaxDb" id="3218-PP1S344_32V6.1"/>
<proteinExistence type="predicted"/>